<dbReference type="Proteomes" id="UP001181355">
    <property type="component" value="Chromosome"/>
</dbReference>
<protein>
    <submittedName>
        <fullName evidence="1">HutD family protein</fullName>
    </submittedName>
</protein>
<dbReference type="RefSeq" id="WP_309483265.1">
    <property type="nucleotide sequence ID" value="NZ_CP133720.1"/>
</dbReference>
<proteinExistence type="predicted"/>
<sequence length="204" mass="22822">MRKWTPKDYKTMPWKNGGGSTTELAIFPEGAGIDQFIWRLSTATVAQDGPFSHFAQIDRSLAILSGAGMVLQASKEASEGVNEGVNEGVKLTQASMPHRFTGEEPIYAKLIDDTVVDLNLMTRRDVCQHYMQRLLGGDHEIREEQANQVLLFCERGQARIRHGMDLEAGDLILIDEEKAQAGIHFHLQTSEDSIVYLMRISFLS</sequence>
<dbReference type="EMBL" id="CP133720">
    <property type="protein sequence ID" value="WMW81787.1"/>
    <property type="molecule type" value="Genomic_DNA"/>
</dbReference>
<evidence type="ECO:0000313" key="2">
    <source>
        <dbReference type="Proteomes" id="UP001181355"/>
    </source>
</evidence>
<dbReference type="SUPFAM" id="SSF51182">
    <property type="entry name" value="RmlC-like cupins"/>
    <property type="match status" value="1"/>
</dbReference>
<dbReference type="InterPro" id="IPR010282">
    <property type="entry name" value="Uncharacterised_HutD/Ves"/>
</dbReference>
<dbReference type="PANTHER" id="PTHR37943">
    <property type="entry name" value="PROTEIN VES"/>
    <property type="match status" value="1"/>
</dbReference>
<gene>
    <name evidence="1" type="ORF">RF679_05765</name>
</gene>
<dbReference type="CDD" id="cd20293">
    <property type="entry name" value="cupin_HutD_N"/>
    <property type="match status" value="1"/>
</dbReference>
<dbReference type="Pfam" id="PF05962">
    <property type="entry name" value="HutD"/>
    <property type="match status" value="1"/>
</dbReference>
<dbReference type="PANTHER" id="PTHR37943:SF1">
    <property type="entry name" value="PROTEIN VES"/>
    <property type="match status" value="1"/>
</dbReference>
<dbReference type="Gene3D" id="2.60.120.10">
    <property type="entry name" value="Jelly Rolls"/>
    <property type="match status" value="1"/>
</dbReference>
<keyword evidence="2" id="KW-1185">Reference proteome</keyword>
<evidence type="ECO:0000313" key="1">
    <source>
        <dbReference type="EMBL" id="WMW81787.1"/>
    </source>
</evidence>
<dbReference type="InterPro" id="IPR011051">
    <property type="entry name" value="RmlC_Cupin_sf"/>
</dbReference>
<organism evidence="1 2">
    <name type="scientific">Undibacterium cyanobacteriorum</name>
    <dbReference type="NCBI Taxonomy" id="3073561"/>
    <lineage>
        <taxon>Bacteria</taxon>
        <taxon>Pseudomonadati</taxon>
        <taxon>Pseudomonadota</taxon>
        <taxon>Betaproteobacteria</taxon>
        <taxon>Burkholderiales</taxon>
        <taxon>Oxalobacteraceae</taxon>
        <taxon>Undibacterium</taxon>
    </lineage>
</organism>
<name>A0ABY9RKN2_9BURK</name>
<accession>A0ABY9RKN2</accession>
<dbReference type="InterPro" id="IPR014710">
    <property type="entry name" value="RmlC-like_jellyroll"/>
</dbReference>
<reference evidence="1" key="1">
    <citation type="submission" date="2023-09" db="EMBL/GenBank/DDBJ databases">
        <title>Undibacterium sp. 20NA77.5 isolated from freshwater.</title>
        <authorList>
            <person name="Le V."/>
            <person name="Ko S.-R."/>
            <person name="Ahn C.-Y."/>
            <person name="Oh H.-M."/>
        </authorList>
    </citation>
    <scope>NUCLEOTIDE SEQUENCE</scope>
    <source>
        <strain evidence="1">20NA77.5</strain>
    </source>
</reference>